<evidence type="ECO:0000313" key="5">
    <source>
        <dbReference type="Proteomes" id="UP000327085"/>
    </source>
</evidence>
<feature type="signal peptide" evidence="3">
    <location>
        <begin position="1"/>
        <end position="23"/>
    </location>
</feature>
<evidence type="ECO:0000256" key="1">
    <source>
        <dbReference type="SAM" id="MobiDB-lite"/>
    </source>
</evidence>
<feature type="compositionally biased region" description="Pro residues" evidence="1">
    <location>
        <begin position="214"/>
        <end position="226"/>
    </location>
</feature>
<dbReference type="Gramene" id="VVA23712">
    <property type="protein sequence ID" value="VVA23712"/>
    <property type="gene ID" value="Prudul26B013578"/>
</dbReference>
<dbReference type="GO" id="GO:0016020">
    <property type="term" value="C:membrane"/>
    <property type="evidence" value="ECO:0007669"/>
    <property type="project" value="TreeGrafter"/>
</dbReference>
<dbReference type="InParanoid" id="A0A5E4F7P3"/>
<keyword evidence="2" id="KW-0812">Transmembrane</keyword>
<keyword evidence="2" id="KW-1133">Transmembrane helix</keyword>
<feature type="chain" id="PRO_5022668114" evidence="3">
    <location>
        <begin position="24"/>
        <end position="309"/>
    </location>
</feature>
<feature type="region of interest" description="Disordered" evidence="1">
    <location>
        <begin position="214"/>
        <end position="234"/>
    </location>
</feature>
<evidence type="ECO:0000256" key="3">
    <source>
        <dbReference type="SAM" id="SignalP"/>
    </source>
</evidence>
<dbReference type="AlphaFoldDB" id="A0A5E4F7P3"/>
<evidence type="ECO:0000313" key="4">
    <source>
        <dbReference type="EMBL" id="VVA23712.1"/>
    </source>
</evidence>
<organism evidence="4 5">
    <name type="scientific">Prunus dulcis</name>
    <name type="common">Almond</name>
    <name type="synonym">Amygdalus dulcis</name>
    <dbReference type="NCBI Taxonomy" id="3755"/>
    <lineage>
        <taxon>Eukaryota</taxon>
        <taxon>Viridiplantae</taxon>
        <taxon>Streptophyta</taxon>
        <taxon>Embryophyta</taxon>
        <taxon>Tracheophyta</taxon>
        <taxon>Spermatophyta</taxon>
        <taxon>Magnoliopsida</taxon>
        <taxon>eudicotyledons</taxon>
        <taxon>Gunneridae</taxon>
        <taxon>Pentapetalae</taxon>
        <taxon>rosids</taxon>
        <taxon>fabids</taxon>
        <taxon>Rosales</taxon>
        <taxon>Rosaceae</taxon>
        <taxon>Amygdaloideae</taxon>
        <taxon>Amygdaleae</taxon>
        <taxon>Prunus</taxon>
    </lineage>
</organism>
<keyword evidence="3" id="KW-0732">Signal</keyword>
<name>A0A5E4F7P3_PRUDU</name>
<dbReference type="Pfam" id="PF06697">
    <property type="entry name" value="DUF1191"/>
    <property type="match status" value="1"/>
</dbReference>
<dbReference type="EMBL" id="CABIKO010000073">
    <property type="protein sequence ID" value="VVA23712.1"/>
    <property type="molecule type" value="Genomic_DNA"/>
</dbReference>
<proteinExistence type="predicted"/>
<gene>
    <name evidence="4" type="ORF">ALMOND_2B013578</name>
</gene>
<protein>
    <submittedName>
        <fullName evidence="4">Uncharacterized protein</fullName>
    </submittedName>
</protein>
<dbReference type="PANTHER" id="PTHR33512">
    <property type="entry name" value="PROTEIN, PUTATIVE (DUF1191)-RELATED"/>
    <property type="match status" value="1"/>
</dbReference>
<feature type="transmembrane region" description="Helical" evidence="2">
    <location>
        <begin position="241"/>
        <end position="264"/>
    </location>
</feature>
<dbReference type="OMA" id="WIGETKL"/>
<dbReference type="PANTHER" id="PTHR33512:SF7">
    <property type="entry name" value="LEGUME LECTIN DOMAIN-CONTAINING PROTEIN"/>
    <property type="match status" value="1"/>
</dbReference>
<accession>A0A5E4F7P3</accession>
<sequence>MEFFKSWHILWLLFSLSFSSSSSSFVQALYGYDPESLSTFFHDYANTSLRNPHTGTLYNISLPANFSGMEASFVRVLSAKFWSRGANFSSFQIPPRVIPMPYGRRLAIVFENLGNWSSSYYQMSNYTLVAPVVGFMAYDSPNATPIGNQKLNFTTQGDPITIRFPHIDDVQGKNVTPKCVQFGAAGSFEIKNMTKENECITHGLGHFSIVVPSLPRPAPTPTPTPTPEKKKRHRKGLGKGFVVGIVLGLVLLGLVMIAIFKFWWRKKLKAMEKQSEKDVAFDTFWVGRSKMPSASMTRTQPYLEHEYVP</sequence>
<keyword evidence="2" id="KW-0472">Membrane</keyword>
<reference evidence="5" key="1">
    <citation type="journal article" date="2020" name="Plant J.">
        <title>Transposons played a major role in the diversification between the closely related almond and peach genomes: results from the almond genome sequence.</title>
        <authorList>
            <person name="Alioto T."/>
            <person name="Alexiou K.G."/>
            <person name="Bardil A."/>
            <person name="Barteri F."/>
            <person name="Castanera R."/>
            <person name="Cruz F."/>
            <person name="Dhingra A."/>
            <person name="Duval H."/>
            <person name="Fernandez I Marti A."/>
            <person name="Frias L."/>
            <person name="Galan B."/>
            <person name="Garcia J.L."/>
            <person name="Howad W."/>
            <person name="Gomez-Garrido J."/>
            <person name="Gut M."/>
            <person name="Julca I."/>
            <person name="Morata J."/>
            <person name="Puigdomenech P."/>
            <person name="Ribeca P."/>
            <person name="Rubio Cabetas M.J."/>
            <person name="Vlasova A."/>
            <person name="Wirthensohn M."/>
            <person name="Garcia-Mas J."/>
            <person name="Gabaldon T."/>
            <person name="Casacuberta J.M."/>
            <person name="Arus P."/>
        </authorList>
    </citation>
    <scope>NUCLEOTIDE SEQUENCE [LARGE SCALE GENOMIC DNA]</scope>
    <source>
        <strain evidence="5">cv. Texas</strain>
    </source>
</reference>
<evidence type="ECO:0000256" key="2">
    <source>
        <dbReference type="SAM" id="Phobius"/>
    </source>
</evidence>
<dbReference type="Proteomes" id="UP000327085">
    <property type="component" value="Chromosome 2"/>
</dbReference>
<dbReference type="InterPro" id="IPR010605">
    <property type="entry name" value="DUF1191"/>
</dbReference>